<evidence type="ECO:0000313" key="3">
    <source>
        <dbReference type="Proteomes" id="UP001169027"/>
    </source>
</evidence>
<organism evidence="2 3">
    <name type="scientific">Variovorax ginsengisoli</name>
    <dbReference type="NCBI Taxonomy" id="363844"/>
    <lineage>
        <taxon>Bacteria</taxon>
        <taxon>Pseudomonadati</taxon>
        <taxon>Pseudomonadota</taxon>
        <taxon>Betaproteobacteria</taxon>
        <taxon>Burkholderiales</taxon>
        <taxon>Comamonadaceae</taxon>
        <taxon>Variovorax</taxon>
    </lineage>
</organism>
<dbReference type="SUPFAM" id="SSF53335">
    <property type="entry name" value="S-adenosyl-L-methionine-dependent methyltransferases"/>
    <property type="match status" value="1"/>
</dbReference>
<dbReference type="Proteomes" id="UP001169027">
    <property type="component" value="Unassembled WGS sequence"/>
</dbReference>
<dbReference type="InterPro" id="IPR006342">
    <property type="entry name" value="FkbM_mtfrase"/>
</dbReference>
<feature type="domain" description="Methyltransferase FkbM" evidence="1">
    <location>
        <begin position="118"/>
        <end position="256"/>
    </location>
</feature>
<dbReference type="NCBIfam" id="TIGR01444">
    <property type="entry name" value="fkbM_fam"/>
    <property type="match status" value="1"/>
</dbReference>
<dbReference type="EMBL" id="JAUKVY010000010">
    <property type="protein sequence ID" value="MDO1533738.1"/>
    <property type="molecule type" value="Genomic_DNA"/>
</dbReference>
<keyword evidence="2" id="KW-0808">Transferase</keyword>
<gene>
    <name evidence="2" type="ORF">Q2T77_15700</name>
</gene>
<dbReference type="CDD" id="cd02440">
    <property type="entry name" value="AdoMet_MTases"/>
    <property type="match status" value="1"/>
</dbReference>
<dbReference type="InterPro" id="IPR029063">
    <property type="entry name" value="SAM-dependent_MTases_sf"/>
</dbReference>
<dbReference type="PANTHER" id="PTHR34203">
    <property type="entry name" value="METHYLTRANSFERASE, FKBM FAMILY PROTEIN"/>
    <property type="match status" value="1"/>
</dbReference>
<sequence length="292" mass="33289">MVPSIPMPDMFTRMSSRERFKSSLRWTKESVESLGLWLLGRRSRFYVLTPPFMTRQVIYDRKQRKLVHVRIRDTVDWHVIQQIFSGNDYGFEALARCEELEAHYRNLVASNKVPLILDCGANSGMATRFFKETYPCARVVAVEPDEDNLKLAKANNSGEGIEFLLAGIGSTDSRGKLIDEGKGNWAYRISTDPDGPVEIVSVNTVLARNGASSVPFIVKIDIEGFESDLFSKHTEWIDRFPVLIIELHDWMLPRTANSRNFLQQISRLDRDFVYRGENVFSISNAALSSPPH</sequence>
<name>A0ABT8S4I2_9BURK</name>
<protein>
    <submittedName>
        <fullName evidence="2">FkbM family methyltransferase</fullName>
    </submittedName>
</protein>
<accession>A0ABT8S4I2</accession>
<dbReference type="Pfam" id="PF05050">
    <property type="entry name" value="Methyltransf_21"/>
    <property type="match status" value="1"/>
</dbReference>
<comment type="caution">
    <text evidence="2">The sequence shown here is derived from an EMBL/GenBank/DDBJ whole genome shotgun (WGS) entry which is preliminary data.</text>
</comment>
<evidence type="ECO:0000313" key="2">
    <source>
        <dbReference type="EMBL" id="MDO1533738.1"/>
    </source>
</evidence>
<dbReference type="Gene3D" id="3.40.50.150">
    <property type="entry name" value="Vaccinia Virus protein VP39"/>
    <property type="match status" value="1"/>
</dbReference>
<evidence type="ECO:0000259" key="1">
    <source>
        <dbReference type="Pfam" id="PF05050"/>
    </source>
</evidence>
<keyword evidence="3" id="KW-1185">Reference proteome</keyword>
<dbReference type="InterPro" id="IPR052514">
    <property type="entry name" value="SAM-dependent_MTase"/>
</dbReference>
<dbReference type="RefSeq" id="WP_301810686.1">
    <property type="nucleotide sequence ID" value="NZ_JAUJZH010000010.1"/>
</dbReference>
<keyword evidence="2" id="KW-0489">Methyltransferase</keyword>
<dbReference type="GO" id="GO:0008168">
    <property type="term" value="F:methyltransferase activity"/>
    <property type="evidence" value="ECO:0007669"/>
    <property type="project" value="UniProtKB-KW"/>
</dbReference>
<reference evidence="2" key="1">
    <citation type="submission" date="2023-06" db="EMBL/GenBank/DDBJ databases">
        <authorList>
            <person name="Jiang Y."/>
            <person name="Liu Q."/>
        </authorList>
    </citation>
    <scope>NUCLEOTIDE SEQUENCE</scope>
    <source>
        <strain evidence="2">CGMCC 1.12090</strain>
    </source>
</reference>
<proteinExistence type="predicted"/>
<dbReference type="GO" id="GO:0032259">
    <property type="term" value="P:methylation"/>
    <property type="evidence" value="ECO:0007669"/>
    <property type="project" value="UniProtKB-KW"/>
</dbReference>
<dbReference type="PANTHER" id="PTHR34203:SF15">
    <property type="entry name" value="SLL1173 PROTEIN"/>
    <property type="match status" value="1"/>
</dbReference>